<dbReference type="InterPro" id="IPR001352">
    <property type="entry name" value="RNase_HII/HIII"/>
</dbReference>
<evidence type="ECO:0000256" key="5">
    <source>
        <dbReference type="ARBA" id="ARBA00007383"/>
    </source>
</evidence>
<dbReference type="Pfam" id="PF01351">
    <property type="entry name" value="RNase_HII"/>
    <property type="match status" value="1"/>
</dbReference>
<dbReference type="InterPro" id="IPR024567">
    <property type="entry name" value="RNase_HII/HIII_dom"/>
</dbReference>
<evidence type="ECO:0000256" key="10">
    <source>
        <dbReference type="ARBA" id="ARBA00022723"/>
    </source>
</evidence>
<reference evidence="19" key="1">
    <citation type="submission" date="2022-06" db="EMBL/GenBank/DDBJ databases">
        <title>Aquibacillus sp. a new bacterium isolated from soil saline samples.</title>
        <authorList>
            <person name="Galisteo C."/>
            <person name="De La Haba R."/>
            <person name="Sanchez-Porro C."/>
            <person name="Ventosa A."/>
        </authorList>
    </citation>
    <scope>NUCLEOTIDE SEQUENCE</scope>
    <source>
        <strain evidence="19">JCM 12387</strain>
    </source>
</reference>
<feature type="binding site" evidence="14 15">
    <location>
        <position position="79"/>
    </location>
    <ligand>
        <name>a divalent metal cation</name>
        <dbReference type="ChEBI" id="CHEBI:60240"/>
    </ligand>
</feature>
<evidence type="ECO:0000256" key="4">
    <source>
        <dbReference type="ARBA" id="ARBA00004496"/>
    </source>
</evidence>
<dbReference type="GO" id="GO:0043137">
    <property type="term" value="P:DNA replication, removal of RNA primer"/>
    <property type="evidence" value="ECO:0007669"/>
    <property type="project" value="TreeGrafter"/>
</dbReference>
<comment type="caution">
    <text evidence="19">The sequence shown here is derived from an EMBL/GenBank/DDBJ whole genome shotgun (WGS) entry which is preliminary data.</text>
</comment>
<keyword evidence="17" id="KW-0175">Coiled coil</keyword>
<evidence type="ECO:0000256" key="17">
    <source>
        <dbReference type="SAM" id="Coils"/>
    </source>
</evidence>
<feature type="binding site" evidence="14 15">
    <location>
        <position position="80"/>
    </location>
    <ligand>
        <name>a divalent metal cation</name>
        <dbReference type="ChEBI" id="CHEBI:60240"/>
    </ligand>
</feature>
<dbReference type="InterPro" id="IPR022898">
    <property type="entry name" value="RNase_HII"/>
</dbReference>
<evidence type="ECO:0000256" key="1">
    <source>
        <dbReference type="ARBA" id="ARBA00000077"/>
    </source>
</evidence>
<sequence length="259" mass="29128">MGKQLTISEINSYLNSQQEISENELEQLKLDKRTGVQKLLERYERNKEKQQKMRQKFNAMLTYEQTQYDLGNTMIAGIDEAGRGPLAGPVVAASVILHKDFYLPGLNDSKQLSKKAREAYYDIITNESIAYGVGLIHSSEIDQINIFNATKKAMKTSIHQLGILPDHVLIDAVQLDSLPCTSESIIKGDQKSISIAAASILAKVTRDRFMMELHNKYPQYNFASNMGYGTKEHMQALNEHGVTEYHRKSFSPVGELAKA</sequence>
<keyword evidence="9 14" id="KW-0540">Nuclease</keyword>
<comment type="cofactor">
    <cofactor evidence="14 15">
        <name>Mn(2+)</name>
        <dbReference type="ChEBI" id="CHEBI:29035"/>
    </cofactor>
    <cofactor evidence="14 15">
        <name>Mg(2+)</name>
        <dbReference type="ChEBI" id="CHEBI:18420"/>
    </cofactor>
    <text evidence="14 15">Manganese or magnesium. Binds 1 divalent metal ion per monomer in the absence of substrate. May bind a second metal ion after substrate binding.</text>
</comment>
<keyword evidence="11 14" id="KW-0255">Endonuclease</keyword>
<organism evidence="19 20">
    <name type="scientific">Aquibacillus koreensis</name>
    <dbReference type="NCBI Taxonomy" id="279446"/>
    <lineage>
        <taxon>Bacteria</taxon>
        <taxon>Bacillati</taxon>
        <taxon>Bacillota</taxon>
        <taxon>Bacilli</taxon>
        <taxon>Bacillales</taxon>
        <taxon>Bacillaceae</taxon>
        <taxon>Aquibacillus</taxon>
    </lineage>
</organism>
<dbReference type="AlphaFoldDB" id="A0A9X4AJC8"/>
<dbReference type="Proteomes" id="UP001145072">
    <property type="component" value="Unassembled WGS sequence"/>
</dbReference>
<comment type="function">
    <text evidence="3 14 16">Endonuclease that specifically degrades the RNA of RNA-DNA hybrids.</text>
</comment>
<name>A0A9X4AJC8_9BACI</name>
<evidence type="ECO:0000313" key="20">
    <source>
        <dbReference type="Proteomes" id="UP001145072"/>
    </source>
</evidence>
<evidence type="ECO:0000256" key="2">
    <source>
        <dbReference type="ARBA" id="ARBA00001946"/>
    </source>
</evidence>
<feature type="domain" description="RNase H type-2" evidence="18">
    <location>
        <begin position="73"/>
        <end position="259"/>
    </location>
</feature>
<comment type="cofactor">
    <cofactor evidence="2">
        <name>Mg(2+)</name>
        <dbReference type="ChEBI" id="CHEBI:18420"/>
    </cofactor>
</comment>
<dbReference type="Gene3D" id="3.30.420.10">
    <property type="entry name" value="Ribonuclease H-like superfamily/Ribonuclease H"/>
    <property type="match status" value="1"/>
</dbReference>
<dbReference type="GO" id="GO:0030145">
    <property type="term" value="F:manganese ion binding"/>
    <property type="evidence" value="ECO:0007669"/>
    <property type="project" value="UniProtKB-UniRule"/>
</dbReference>
<evidence type="ECO:0000256" key="16">
    <source>
        <dbReference type="RuleBase" id="RU003515"/>
    </source>
</evidence>
<comment type="similarity">
    <text evidence="5 14 16">Belongs to the RNase HII family.</text>
</comment>
<feature type="coiled-coil region" evidence="17">
    <location>
        <begin position="33"/>
        <end position="60"/>
    </location>
</feature>
<evidence type="ECO:0000256" key="12">
    <source>
        <dbReference type="ARBA" id="ARBA00022801"/>
    </source>
</evidence>
<dbReference type="GO" id="GO:0003723">
    <property type="term" value="F:RNA binding"/>
    <property type="evidence" value="ECO:0007669"/>
    <property type="project" value="UniProtKB-UniRule"/>
</dbReference>
<dbReference type="EC" id="3.1.26.4" evidence="6 14"/>
<dbReference type="InterPro" id="IPR036397">
    <property type="entry name" value="RNaseH_sf"/>
</dbReference>
<dbReference type="GO" id="GO:0032299">
    <property type="term" value="C:ribonuclease H2 complex"/>
    <property type="evidence" value="ECO:0007669"/>
    <property type="project" value="TreeGrafter"/>
</dbReference>
<evidence type="ECO:0000259" key="18">
    <source>
        <dbReference type="PROSITE" id="PS51975"/>
    </source>
</evidence>
<gene>
    <name evidence="14" type="primary">rnhB</name>
    <name evidence="19" type="ORF">NC661_16115</name>
</gene>
<dbReference type="PANTHER" id="PTHR10954:SF18">
    <property type="entry name" value="RIBONUCLEASE HII"/>
    <property type="match status" value="1"/>
</dbReference>
<evidence type="ECO:0000256" key="8">
    <source>
        <dbReference type="ARBA" id="ARBA00022490"/>
    </source>
</evidence>
<evidence type="ECO:0000313" key="19">
    <source>
        <dbReference type="EMBL" id="MDC3421901.1"/>
    </source>
</evidence>
<dbReference type="EMBL" id="JAMQJZ010000014">
    <property type="protein sequence ID" value="MDC3421901.1"/>
    <property type="molecule type" value="Genomic_DNA"/>
</dbReference>
<dbReference type="InterPro" id="IPR012337">
    <property type="entry name" value="RNaseH-like_sf"/>
</dbReference>
<comment type="subcellular location">
    <subcellularLocation>
        <location evidence="4 14">Cytoplasm</location>
    </subcellularLocation>
</comment>
<dbReference type="PROSITE" id="PS51975">
    <property type="entry name" value="RNASE_H_2"/>
    <property type="match status" value="1"/>
</dbReference>
<keyword evidence="13 14" id="KW-0464">Manganese</keyword>
<evidence type="ECO:0000256" key="13">
    <source>
        <dbReference type="ARBA" id="ARBA00023211"/>
    </source>
</evidence>
<evidence type="ECO:0000256" key="15">
    <source>
        <dbReference type="PROSITE-ProRule" id="PRU01319"/>
    </source>
</evidence>
<dbReference type="SUPFAM" id="SSF53098">
    <property type="entry name" value="Ribonuclease H-like"/>
    <property type="match status" value="1"/>
</dbReference>
<evidence type="ECO:0000256" key="14">
    <source>
        <dbReference type="HAMAP-Rule" id="MF_00052"/>
    </source>
</evidence>
<keyword evidence="8 14" id="KW-0963">Cytoplasm</keyword>
<evidence type="ECO:0000256" key="7">
    <source>
        <dbReference type="ARBA" id="ARBA00019179"/>
    </source>
</evidence>
<dbReference type="RefSeq" id="WP_259866210.1">
    <property type="nucleotide sequence ID" value="NZ_JAMQJZ010000014.1"/>
</dbReference>
<keyword evidence="12 14" id="KW-0378">Hydrolase</keyword>
<evidence type="ECO:0000256" key="3">
    <source>
        <dbReference type="ARBA" id="ARBA00004065"/>
    </source>
</evidence>
<evidence type="ECO:0000256" key="6">
    <source>
        <dbReference type="ARBA" id="ARBA00012180"/>
    </source>
</evidence>
<accession>A0A9X4AJC8</accession>
<dbReference type="GO" id="GO:0006298">
    <property type="term" value="P:mismatch repair"/>
    <property type="evidence" value="ECO:0007669"/>
    <property type="project" value="TreeGrafter"/>
</dbReference>
<dbReference type="CDD" id="cd07182">
    <property type="entry name" value="RNase_HII_bacteria_HII_like"/>
    <property type="match status" value="1"/>
</dbReference>
<evidence type="ECO:0000256" key="11">
    <source>
        <dbReference type="ARBA" id="ARBA00022759"/>
    </source>
</evidence>
<proteinExistence type="inferred from homology"/>
<dbReference type="NCBIfam" id="NF000594">
    <property type="entry name" value="PRK00015.1-1"/>
    <property type="match status" value="1"/>
</dbReference>
<keyword evidence="20" id="KW-1185">Reference proteome</keyword>
<dbReference type="FunFam" id="3.30.420.10:FF:000006">
    <property type="entry name" value="Ribonuclease HII"/>
    <property type="match status" value="1"/>
</dbReference>
<protein>
    <recommendedName>
        <fullName evidence="7 14">Ribonuclease HII</fullName>
        <shortName evidence="14">RNase HII</shortName>
        <ecNumber evidence="6 14">3.1.26.4</ecNumber>
    </recommendedName>
</protein>
<dbReference type="GO" id="GO:0005737">
    <property type="term" value="C:cytoplasm"/>
    <property type="evidence" value="ECO:0007669"/>
    <property type="project" value="UniProtKB-SubCell"/>
</dbReference>
<keyword evidence="10 14" id="KW-0479">Metal-binding</keyword>
<dbReference type="GO" id="GO:0004523">
    <property type="term" value="F:RNA-DNA hybrid ribonuclease activity"/>
    <property type="evidence" value="ECO:0007669"/>
    <property type="project" value="UniProtKB-UniRule"/>
</dbReference>
<dbReference type="NCBIfam" id="NF000595">
    <property type="entry name" value="PRK00015.1-3"/>
    <property type="match status" value="1"/>
</dbReference>
<evidence type="ECO:0000256" key="9">
    <source>
        <dbReference type="ARBA" id="ARBA00022722"/>
    </source>
</evidence>
<dbReference type="HAMAP" id="MF_00052_B">
    <property type="entry name" value="RNase_HII_B"/>
    <property type="match status" value="1"/>
</dbReference>
<dbReference type="PANTHER" id="PTHR10954">
    <property type="entry name" value="RIBONUCLEASE H2 SUBUNIT A"/>
    <property type="match status" value="1"/>
</dbReference>
<feature type="binding site" evidence="14 15">
    <location>
        <position position="171"/>
    </location>
    <ligand>
        <name>a divalent metal cation</name>
        <dbReference type="ChEBI" id="CHEBI:60240"/>
    </ligand>
</feature>
<comment type="catalytic activity">
    <reaction evidence="1 14 15 16">
        <text>Endonucleolytic cleavage to 5'-phosphomonoester.</text>
        <dbReference type="EC" id="3.1.26.4"/>
    </reaction>
</comment>